<reference evidence="5" key="1">
    <citation type="submission" date="2020-09" db="EMBL/GenBank/DDBJ databases">
        <authorList>
            <person name="Kikuchi T."/>
        </authorList>
    </citation>
    <scope>NUCLEOTIDE SEQUENCE</scope>
    <source>
        <strain evidence="5">SH1</strain>
    </source>
</reference>
<evidence type="ECO:0000256" key="2">
    <source>
        <dbReference type="ARBA" id="ARBA00023315"/>
    </source>
</evidence>
<evidence type="ECO:0000256" key="1">
    <source>
        <dbReference type="ARBA" id="ARBA00022679"/>
    </source>
</evidence>
<sequence length="262" mass="29794">MEINGDLSTVLGNNLVKLDGIQIQQIRRPDVAKAIDALGRLSMECVGAKEPYTTVQKLLQNLDQSLYISWEYDANVDKSYILGYLKLCKKHLFLFDKQMEVYEGDLHVIMDMYIHTAKQRQGHGKALFQHVLSSESLETHLVALDNPTAALLSFCLKAFGMERPVWQNTNIVVFQKLFDSLMRNDEYTPEGWRRPQAPRNLAGQNDVSLRYLDSAAPGHPSKNRISRDSSVSSSVDPDETMSQRAIQARNRKQQLLSSKPLW</sequence>
<dbReference type="EMBL" id="CAJFDH010000004">
    <property type="protein sequence ID" value="CAD5218121.1"/>
    <property type="molecule type" value="Genomic_DNA"/>
</dbReference>
<feature type="region of interest" description="Disordered" evidence="3">
    <location>
        <begin position="214"/>
        <end position="262"/>
    </location>
</feature>
<dbReference type="PANTHER" id="PTHR12327">
    <property type="entry name" value="ALPHA-TUBULIN N-ACETYLTRANSFERASE 1"/>
    <property type="match status" value="1"/>
</dbReference>
<dbReference type="GO" id="GO:0005874">
    <property type="term" value="C:microtubule"/>
    <property type="evidence" value="ECO:0007669"/>
    <property type="project" value="InterPro"/>
</dbReference>
<accession>A0A811KSX1</accession>
<dbReference type="InterPro" id="IPR038746">
    <property type="entry name" value="Atat"/>
</dbReference>
<dbReference type="GO" id="GO:0019799">
    <property type="term" value="F:tubulin N-acetyltransferase activity"/>
    <property type="evidence" value="ECO:0007669"/>
    <property type="project" value="InterPro"/>
</dbReference>
<dbReference type="AlphaFoldDB" id="A0A811KSX1"/>
<name>A0A811KSX1_9BILA</name>
<dbReference type="Proteomes" id="UP000614601">
    <property type="component" value="Unassembled WGS sequence"/>
</dbReference>
<dbReference type="PANTHER" id="PTHR12327:SF0">
    <property type="entry name" value="ALPHA-TUBULIN N-ACETYLTRANSFERASE 1"/>
    <property type="match status" value="1"/>
</dbReference>
<protein>
    <recommendedName>
        <fullName evidence="4">N-acetyltransferase domain-containing protein</fullName>
    </recommendedName>
</protein>
<comment type="caution">
    <text evidence="5">The sequence shown here is derived from an EMBL/GenBank/DDBJ whole genome shotgun (WGS) entry which is preliminary data.</text>
</comment>
<keyword evidence="6" id="KW-1185">Reference proteome</keyword>
<keyword evidence="1" id="KW-0808">Transferase</keyword>
<dbReference type="Pfam" id="PF05301">
    <property type="entry name" value="Acetyltransf_16"/>
    <property type="match status" value="1"/>
</dbReference>
<dbReference type="SUPFAM" id="SSF55729">
    <property type="entry name" value="Acyl-CoA N-acyltransferases (Nat)"/>
    <property type="match status" value="1"/>
</dbReference>
<dbReference type="OrthoDB" id="447510at2759"/>
<gene>
    <name evidence="5" type="ORF">BOKJ2_LOCUS7331</name>
</gene>
<evidence type="ECO:0000259" key="4">
    <source>
        <dbReference type="PROSITE" id="PS51730"/>
    </source>
</evidence>
<feature type="compositionally biased region" description="Polar residues" evidence="3">
    <location>
        <begin position="253"/>
        <end position="262"/>
    </location>
</feature>
<dbReference type="Gene3D" id="3.40.630.30">
    <property type="match status" value="1"/>
</dbReference>
<evidence type="ECO:0000313" key="5">
    <source>
        <dbReference type="EMBL" id="CAD5218121.1"/>
    </source>
</evidence>
<keyword evidence="2" id="KW-0012">Acyltransferase</keyword>
<evidence type="ECO:0000313" key="6">
    <source>
        <dbReference type="Proteomes" id="UP000614601"/>
    </source>
</evidence>
<dbReference type="InterPro" id="IPR007965">
    <property type="entry name" value="GNAT_ATAT"/>
</dbReference>
<proteinExistence type="predicted"/>
<dbReference type="CDD" id="cd04301">
    <property type="entry name" value="NAT_SF"/>
    <property type="match status" value="1"/>
</dbReference>
<feature type="domain" description="N-acetyltransferase" evidence="4">
    <location>
        <begin position="1"/>
        <end position="178"/>
    </location>
</feature>
<dbReference type="PROSITE" id="PS51730">
    <property type="entry name" value="GNAT_ATAT"/>
    <property type="match status" value="1"/>
</dbReference>
<organism evidence="5 6">
    <name type="scientific">Bursaphelenchus okinawaensis</name>
    <dbReference type="NCBI Taxonomy" id="465554"/>
    <lineage>
        <taxon>Eukaryota</taxon>
        <taxon>Metazoa</taxon>
        <taxon>Ecdysozoa</taxon>
        <taxon>Nematoda</taxon>
        <taxon>Chromadorea</taxon>
        <taxon>Rhabditida</taxon>
        <taxon>Tylenchina</taxon>
        <taxon>Tylenchomorpha</taxon>
        <taxon>Aphelenchoidea</taxon>
        <taxon>Aphelenchoididae</taxon>
        <taxon>Bursaphelenchus</taxon>
    </lineage>
</organism>
<dbReference type="EMBL" id="CAJFCW020000004">
    <property type="protein sequence ID" value="CAG9109319.1"/>
    <property type="molecule type" value="Genomic_DNA"/>
</dbReference>
<dbReference type="Proteomes" id="UP000783686">
    <property type="component" value="Unassembled WGS sequence"/>
</dbReference>
<dbReference type="InterPro" id="IPR016181">
    <property type="entry name" value="Acyl_CoA_acyltransferase"/>
</dbReference>
<evidence type="ECO:0000256" key="3">
    <source>
        <dbReference type="SAM" id="MobiDB-lite"/>
    </source>
</evidence>